<proteinExistence type="predicted"/>
<dbReference type="AlphaFoldDB" id="A0A1G2K7M4"/>
<organism evidence="1 2">
    <name type="scientific">Candidatus Sungbacteria bacterium RIFCSPHIGHO2_01_FULL_50_25</name>
    <dbReference type="NCBI Taxonomy" id="1802265"/>
    <lineage>
        <taxon>Bacteria</taxon>
        <taxon>Candidatus Sungiibacteriota</taxon>
    </lineage>
</organism>
<gene>
    <name evidence="1" type="ORF">A2847_02410</name>
</gene>
<evidence type="ECO:0000313" key="2">
    <source>
        <dbReference type="Proteomes" id="UP000178574"/>
    </source>
</evidence>
<reference evidence="1 2" key="1">
    <citation type="journal article" date="2016" name="Nat. Commun.">
        <title>Thousands of microbial genomes shed light on interconnected biogeochemical processes in an aquifer system.</title>
        <authorList>
            <person name="Anantharaman K."/>
            <person name="Brown C.T."/>
            <person name="Hug L.A."/>
            <person name="Sharon I."/>
            <person name="Castelle C.J."/>
            <person name="Probst A.J."/>
            <person name="Thomas B.C."/>
            <person name="Singh A."/>
            <person name="Wilkins M.J."/>
            <person name="Karaoz U."/>
            <person name="Brodie E.L."/>
            <person name="Williams K.H."/>
            <person name="Hubbard S.S."/>
            <person name="Banfield J.F."/>
        </authorList>
    </citation>
    <scope>NUCLEOTIDE SEQUENCE [LARGE SCALE GENOMIC DNA]</scope>
</reference>
<accession>A0A1G2K7M4</accession>
<protein>
    <submittedName>
        <fullName evidence="1">Uncharacterized protein</fullName>
    </submittedName>
</protein>
<dbReference type="Proteomes" id="UP000178574">
    <property type="component" value="Unassembled WGS sequence"/>
</dbReference>
<dbReference type="EMBL" id="MHQD01000033">
    <property type="protein sequence ID" value="OGZ95449.1"/>
    <property type="molecule type" value="Genomic_DNA"/>
</dbReference>
<sequence>MVGIGVDLLAKISAVQFGVYEHTYTMTDAVLAEMARQISHVKSITPRDSAVKTFSIYLREIGLPPFRELDGLYAVIELHDEADPEERPIEVMSGTEPFICSGSAPLIPRYHI</sequence>
<name>A0A1G2K7M4_9BACT</name>
<evidence type="ECO:0000313" key="1">
    <source>
        <dbReference type="EMBL" id="OGZ95449.1"/>
    </source>
</evidence>
<comment type="caution">
    <text evidence="1">The sequence shown here is derived from an EMBL/GenBank/DDBJ whole genome shotgun (WGS) entry which is preliminary data.</text>
</comment>